<comment type="caution">
    <text evidence="2">The sequence shown here is derived from an EMBL/GenBank/DDBJ whole genome shotgun (WGS) entry which is preliminary data.</text>
</comment>
<proteinExistence type="predicted"/>
<keyword evidence="1" id="KW-0812">Transmembrane</keyword>
<accession>A0A538TVR3</accession>
<dbReference type="Proteomes" id="UP000316609">
    <property type="component" value="Unassembled WGS sequence"/>
</dbReference>
<evidence type="ECO:0000256" key="1">
    <source>
        <dbReference type="SAM" id="Phobius"/>
    </source>
</evidence>
<protein>
    <recommendedName>
        <fullName evidence="4">DUF4175 domain-containing protein</fullName>
    </recommendedName>
</protein>
<evidence type="ECO:0000313" key="3">
    <source>
        <dbReference type="Proteomes" id="UP000316609"/>
    </source>
</evidence>
<name>A0A538TVR3_UNCEI</name>
<feature type="transmembrane region" description="Helical" evidence="1">
    <location>
        <begin position="20"/>
        <end position="38"/>
    </location>
</feature>
<gene>
    <name evidence="2" type="ORF">E6K78_03565</name>
</gene>
<evidence type="ECO:0000313" key="2">
    <source>
        <dbReference type="EMBL" id="TMQ67720.1"/>
    </source>
</evidence>
<feature type="transmembrane region" description="Helical" evidence="1">
    <location>
        <begin position="50"/>
        <end position="82"/>
    </location>
</feature>
<feature type="transmembrane region" description="Helical" evidence="1">
    <location>
        <begin position="94"/>
        <end position="112"/>
    </location>
</feature>
<dbReference type="AlphaFoldDB" id="A0A538TVR3"/>
<keyword evidence="1" id="KW-0472">Membrane</keyword>
<reference evidence="2 3" key="1">
    <citation type="journal article" date="2019" name="Nat. Microbiol.">
        <title>Mediterranean grassland soil C-N compound turnover is dependent on rainfall and depth, and is mediated by genomically divergent microorganisms.</title>
        <authorList>
            <person name="Diamond S."/>
            <person name="Andeer P.F."/>
            <person name="Li Z."/>
            <person name="Crits-Christoph A."/>
            <person name="Burstein D."/>
            <person name="Anantharaman K."/>
            <person name="Lane K.R."/>
            <person name="Thomas B.C."/>
            <person name="Pan C."/>
            <person name="Northen T.R."/>
            <person name="Banfield J.F."/>
        </authorList>
    </citation>
    <scope>NUCLEOTIDE SEQUENCE [LARGE SCALE GENOMIC DNA]</scope>
    <source>
        <strain evidence="2">WS_8</strain>
    </source>
</reference>
<evidence type="ECO:0008006" key="4">
    <source>
        <dbReference type="Google" id="ProtNLM"/>
    </source>
</evidence>
<dbReference type="EMBL" id="VBOY01000031">
    <property type="protein sequence ID" value="TMQ67720.1"/>
    <property type="molecule type" value="Genomic_DNA"/>
</dbReference>
<keyword evidence="1" id="KW-1133">Transmembrane helix</keyword>
<organism evidence="2 3">
    <name type="scientific">Eiseniibacteriota bacterium</name>
    <dbReference type="NCBI Taxonomy" id="2212470"/>
    <lineage>
        <taxon>Bacteria</taxon>
        <taxon>Candidatus Eiseniibacteriota</taxon>
    </lineage>
</organism>
<sequence>MARKARAAGLPLFSGPARKFALSFSLPLAAGAVLTWVFQSRGIVAVLPGMWLLMFGTAVATGGAFSVSIVPVMGFCFMVLGAAAFLSPAAWGNLWMALGFGLVMIGFGLLIARRHGG</sequence>